<feature type="domain" description="Helix-turn-helix type 11" evidence="1">
    <location>
        <begin position="153"/>
        <end position="199"/>
    </location>
</feature>
<evidence type="ECO:0000259" key="1">
    <source>
        <dbReference type="Pfam" id="PF08279"/>
    </source>
</evidence>
<accession>A5D4F0</accession>
<proteinExistence type="predicted"/>
<dbReference type="Gene3D" id="1.10.10.10">
    <property type="entry name" value="Winged helix-like DNA-binding domain superfamily/Winged helix DNA-binding domain"/>
    <property type="match status" value="1"/>
</dbReference>
<evidence type="ECO:0000313" key="2">
    <source>
        <dbReference type="EMBL" id="BAF58881.1"/>
    </source>
</evidence>
<protein>
    <recommendedName>
        <fullName evidence="1">Helix-turn-helix type 11 domain-containing protein</fullName>
    </recommendedName>
</protein>
<dbReference type="InterPro" id="IPR013196">
    <property type="entry name" value="HTH_11"/>
</dbReference>
<dbReference type="InterPro" id="IPR036390">
    <property type="entry name" value="WH_DNA-bd_sf"/>
</dbReference>
<dbReference type="Pfam" id="PF08279">
    <property type="entry name" value="HTH_11"/>
    <property type="match status" value="1"/>
</dbReference>
<sequence length="218" mass="25397">MSEVLSLLNPMTKRPFAFNEYYSFNDTILIFGLETSLTTRICDIAAKLNIKVYECRSIEDLLAIPAFIAVVNPRKITQVEAVILAELWQEYDTSEFKVIFIETPYSYWPQPLPSCVKVEPDLFADLEKLRLNILKQKTPANRQDRIARQYEERISRILMILKRLQKGPVKTKELAKEFKVSARTVQRDIRVLECIGEPIGYDEQEKAFFLLNRGSLWD</sequence>
<dbReference type="HOGENOM" id="CLU_1265956_0_0_9"/>
<dbReference type="InterPro" id="IPR036388">
    <property type="entry name" value="WH-like_DNA-bd_sf"/>
</dbReference>
<evidence type="ECO:0000313" key="3">
    <source>
        <dbReference type="Proteomes" id="UP000006556"/>
    </source>
</evidence>
<name>A5D4F0_PELTS</name>
<dbReference type="KEGG" id="pth:PTH_0700"/>
<organism evidence="2 3">
    <name type="scientific">Pelotomaculum thermopropionicum (strain DSM 13744 / JCM 10971 / SI)</name>
    <dbReference type="NCBI Taxonomy" id="370438"/>
    <lineage>
        <taxon>Bacteria</taxon>
        <taxon>Bacillati</taxon>
        <taxon>Bacillota</taxon>
        <taxon>Clostridia</taxon>
        <taxon>Eubacteriales</taxon>
        <taxon>Desulfotomaculaceae</taxon>
        <taxon>Pelotomaculum</taxon>
    </lineage>
</organism>
<dbReference type="EMBL" id="AP009389">
    <property type="protein sequence ID" value="BAF58881.1"/>
    <property type="molecule type" value="Genomic_DNA"/>
</dbReference>
<dbReference type="Proteomes" id="UP000006556">
    <property type="component" value="Chromosome"/>
</dbReference>
<dbReference type="SUPFAM" id="SSF46785">
    <property type="entry name" value="Winged helix' DNA-binding domain"/>
    <property type="match status" value="1"/>
</dbReference>
<reference evidence="3" key="1">
    <citation type="journal article" date="2008" name="Genome Res.">
        <title>The genome of Pelotomaculum thermopropionicum reveals niche-associated evolution in anaerobic microbiota.</title>
        <authorList>
            <person name="Kosaka T."/>
            <person name="Kato S."/>
            <person name="Shimoyama T."/>
            <person name="Ishii S."/>
            <person name="Abe T."/>
            <person name="Watanabe K."/>
        </authorList>
    </citation>
    <scope>NUCLEOTIDE SEQUENCE [LARGE SCALE GENOMIC DNA]</scope>
    <source>
        <strain evidence="3">DSM 13744 / JCM 10971 / SI</strain>
    </source>
</reference>
<dbReference type="AlphaFoldDB" id="A5D4F0"/>
<dbReference type="eggNOG" id="COG2378">
    <property type="taxonomic scope" value="Bacteria"/>
</dbReference>
<keyword evidence="3" id="KW-1185">Reference proteome</keyword>
<gene>
    <name evidence="2" type="ordered locus">PTH_0700</name>
</gene>
<dbReference type="STRING" id="370438.PTH_0700"/>